<dbReference type="CDD" id="cd02857">
    <property type="entry name" value="E_set_CDase_PDE_N"/>
    <property type="match status" value="1"/>
</dbReference>
<dbReference type="GO" id="GO:0005737">
    <property type="term" value="C:cytoplasm"/>
    <property type="evidence" value="ECO:0007669"/>
    <property type="project" value="InterPro"/>
</dbReference>
<keyword evidence="2" id="KW-0326">Glycosidase</keyword>
<gene>
    <name evidence="6" type="ORF">BCT74_11055</name>
</gene>
<dbReference type="SUPFAM" id="SSF51011">
    <property type="entry name" value="Glycosyl hydrolase domain"/>
    <property type="match status" value="1"/>
</dbReference>
<dbReference type="InterPro" id="IPR004185">
    <property type="entry name" value="Glyco_hydro_13_lg-like_dom"/>
</dbReference>
<dbReference type="InterPro" id="IPR017853">
    <property type="entry name" value="GH"/>
</dbReference>
<dbReference type="Gene3D" id="3.20.20.80">
    <property type="entry name" value="Glycosidases"/>
    <property type="match status" value="1"/>
</dbReference>
<name>A0A2N7IBS7_9VIBR</name>
<feature type="site" description="Transition state stabilizer" evidence="4">
    <location>
        <position position="458"/>
    </location>
</feature>
<dbReference type="Proteomes" id="UP000235746">
    <property type="component" value="Unassembled WGS sequence"/>
</dbReference>
<evidence type="ECO:0000259" key="5">
    <source>
        <dbReference type="PROSITE" id="PS50404"/>
    </source>
</evidence>
<evidence type="ECO:0000313" key="6">
    <source>
        <dbReference type="EMBL" id="PML53881.1"/>
    </source>
</evidence>
<dbReference type="InterPro" id="IPR004045">
    <property type="entry name" value="Glutathione_S-Trfase_N"/>
</dbReference>
<dbReference type="PANTHER" id="PTHR10357:SF210">
    <property type="entry name" value="MALTODEXTRIN GLUCOSIDASE"/>
    <property type="match status" value="1"/>
</dbReference>
<feature type="domain" description="GST N-terminal" evidence="5">
    <location>
        <begin position="394"/>
        <end position="499"/>
    </location>
</feature>
<dbReference type="Gene3D" id="2.60.40.10">
    <property type="entry name" value="Immunoglobulins"/>
    <property type="match status" value="1"/>
</dbReference>
<dbReference type="RefSeq" id="WP_102559441.1">
    <property type="nucleotide sequence ID" value="NZ_MCYL01000044.1"/>
</dbReference>
<reference evidence="7" key="1">
    <citation type="submission" date="2016-07" db="EMBL/GenBank/DDBJ databases">
        <title>Nontailed viruses are major unrecognized killers of bacteria in the ocean.</title>
        <authorList>
            <person name="Kauffman K."/>
            <person name="Hussain F."/>
            <person name="Yang J."/>
            <person name="Arevalo P."/>
            <person name="Brown J."/>
            <person name="Cutler M."/>
            <person name="Kelly L."/>
            <person name="Polz M.F."/>
        </authorList>
    </citation>
    <scope>NUCLEOTIDE SEQUENCE [LARGE SCALE GENOMIC DNA]</scope>
    <source>
        <strain evidence="7">10N.261.51.B8</strain>
    </source>
</reference>
<dbReference type="Pfam" id="PF00128">
    <property type="entry name" value="Alpha-amylase"/>
    <property type="match status" value="1"/>
</dbReference>
<dbReference type="AlphaFoldDB" id="A0A2N7IBS7"/>
<dbReference type="InterPro" id="IPR017069">
    <property type="entry name" value="MalZ"/>
</dbReference>
<accession>A0A2N7IBS7</accession>
<dbReference type="PANTHER" id="PTHR10357">
    <property type="entry name" value="ALPHA-AMYLASE FAMILY MEMBER"/>
    <property type="match status" value="1"/>
</dbReference>
<dbReference type="Gene3D" id="2.60.40.1180">
    <property type="entry name" value="Golgi alpha-mannosidase II"/>
    <property type="match status" value="1"/>
</dbReference>
<proteinExistence type="predicted"/>
<keyword evidence="1" id="KW-0378">Hydrolase</keyword>
<evidence type="ECO:0000256" key="4">
    <source>
        <dbReference type="PIRSR" id="PIRSR036918-51"/>
    </source>
</evidence>
<sequence>MKPFIFHAQTPDHFHEKDGVLTVKLITDRNDWNKVQLRHEPDNEEYLLDMEKHSTEGRLTLWQVSFPANTDKDITHYAFKLVDSKGQYWLDAKGVHRRVSSREFHFKFNTQHRPPSWVSEQVFYQIFPERFCNGNPSISVKAGEYRLKENTLDVVVKKWGEALEGHNGTGAAEFFGGDLTGIHNKLDYLQELGVTALYLNPIFQSPSNHKYDTTDYYTVDPHFGTNQEFASLSKDIHARDMKIVLDAVFNHTSVEHPWFDKLKTAGLDSTMSASSGAYDHADSPYHDYYFFASDDSKKYVGWKGISSLPVLNFSNVAVRDHIYQSEGSVIKHWLKAPYNVDGWRFDVIHMLGEGEGAYNNAHYVKAFRDSAKEENPEAYILGEHFFEATSWLQGEQEDGSMNYYGFAHPVRALLAKQDIAYEPINIDMLAFSDWLAEARAKVPWLNQLSQLNQLDSHDTARLLTLLEGDQAKQKLALTLLLTYVGTPCLYYGSEVGLEGGQDPDNRRCFPWGKEDTSPWFPFHQALIKLRIERRSLQSGSYLELYCDAETLVYVRSLEGESSLVVLNLSKDEKVLSLPIWKLGQEQGELVGLLDPMERTLIDNGTVDIVVPAMETKIYNVVTL</sequence>
<dbReference type="SMART" id="SM00642">
    <property type="entry name" value="Aamy"/>
    <property type="match status" value="1"/>
</dbReference>
<dbReference type="PROSITE" id="PS50404">
    <property type="entry name" value="GST_NTER"/>
    <property type="match status" value="1"/>
</dbReference>
<feature type="active site" description="Nucleophile" evidence="3">
    <location>
        <position position="346"/>
    </location>
</feature>
<dbReference type="InterPro" id="IPR013780">
    <property type="entry name" value="Glyco_hydro_b"/>
</dbReference>
<dbReference type="GO" id="GO:0004558">
    <property type="term" value="F:alpha-1,4-glucosidase activity"/>
    <property type="evidence" value="ECO:0007669"/>
    <property type="project" value="InterPro"/>
</dbReference>
<dbReference type="SUPFAM" id="SSF51445">
    <property type="entry name" value="(Trans)glycosidases"/>
    <property type="match status" value="1"/>
</dbReference>
<organism evidence="6 7">
    <name type="scientific">Vibrio lentus</name>
    <dbReference type="NCBI Taxonomy" id="136468"/>
    <lineage>
        <taxon>Bacteria</taxon>
        <taxon>Pseudomonadati</taxon>
        <taxon>Pseudomonadota</taxon>
        <taxon>Gammaproteobacteria</taxon>
        <taxon>Vibrionales</taxon>
        <taxon>Vibrionaceae</taxon>
        <taxon>Vibrio</taxon>
    </lineage>
</organism>
<dbReference type="GO" id="GO:0005975">
    <property type="term" value="P:carbohydrate metabolic process"/>
    <property type="evidence" value="ECO:0007669"/>
    <property type="project" value="InterPro"/>
</dbReference>
<evidence type="ECO:0000256" key="3">
    <source>
        <dbReference type="PIRSR" id="PIRSR036918-50"/>
    </source>
</evidence>
<dbReference type="InterPro" id="IPR013783">
    <property type="entry name" value="Ig-like_fold"/>
</dbReference>
<dbReference type="NCBIfam" id="NF008051">
    <property type="entry name" value="PRK10785.1"/>
    <property type="match status" value="1"/>
</dbReference>
<evidence type="ECO:0000256" key="2">
    <source>
        <dbReference type="ARBA" id="ARBA00023295"/>
    </source>
</evidence>
<dbReference type="CDD" id="cd11338">
    <property type="entry name" value="AmyAc_CMD"/>
    <property type="match status" value="1"/>
</dbReference>
<dbReference type="Pfam" id="PF02903">
    <property type="entry name" value="Alpha-amylase_N"/>
    <property type="match status" value="1"/>
</dbReference>
<feature type="active site" description="Proton donor" evidence="3">
    <location>
        <position position="383"/>
    </location>
</feature>
<comment type="caution">
    <text evidence="6">The sequence shown here is derived from an EMBL/GenBank/DDBJ whole genome shotgun (WGS) entry which is preliminary data.</text>
</comment>
<evidence type="ECO:0000256" key="1">
    <source>
        <dbReference type="ARBA" id="ARBA00022801"/>
    </source>
</evidence>
<protein>
    <submittedName>
        <fullName evidence="6">Maltodextrin glucosidase</fullName>
    </submittedName>
</protein>
<dbReference type="InterPro" id="IPR014756">
    <property type="entry name" value="Ig_E-set"/>
</dbReference>
<evidence type="ECO:0000313" key="7">
    <source>
        <dbReference type="Proteomes" id="UP000235746"/>
    </source>
</evidence>
<dbReference type="SUPFAM" id="SSF81296">
    <property type="entry name" value="E set domains"/>
    <property type="match status" value="1"/>
</dbReference>
<dbReference type="InterPro" id="IPR006047">
    <property type="entry name" value="GH13_cat_dom"/>
</dbReference>
<dbReference type="PIRSF" id="PIRSF036918">
    <property type="entry name" value="Maltodextrin_glucosidase"/>
    <property type="match status" value="1"/>
</dbReference>
<dbReference type="EMBL" id="MCYL01000044">
    <property type="protein sequence ID" value="PML53881.1"/>
    <property type="molecule type" value="Genomic_DNA"/>
</dbReference>